<proteinExistence type="predicted"/>
<comment type="caution">
    <text evidence="2">The sequence shown here is derived from an EMBL/GenBank/DDBJ whole genome shotgun (WGS) entry which is preliminary data.</text>
</comment>
<feature type="transmembrane region" description="Helical" evidence="1">
    <location>
        <begin position="148"/>
        <end position="171"/>
    </location>
</feature>
<dbReference type="RefSeq" id="WP_345661435.1">
    <property type="nucleotide sequence ID" value="NZ_BAABET010000003.1"/>
</dbReference>
<feature type="transmembrane region" description="Helical" evidence="1">
    <location>
        <begin position="68"/>
        <end position="91"/>
    </location>
</feature>
<feature type="transmembrane region" description="Helical" evidence="1">
    <location>
        <begin position="36"/>
        <end position="56"/>
    </location>
</feature>
<keyword evidence="3" id="KW-1185">Reference proteome</keyword>
<feature type="transmembrane region" description="Helical" evidence="1">
    <location>
        <begin position="12"/>
        <end position="30"/>
    </location>
</feature>
<protein>
    <recommendedName>
        <fullName evidence="4">DUF4190 domain-containing protein</fullName>
    </recommendedName>
</protein>
<keyword evidence="1" id="KW-0472">Membrane</keyword>
<evidence type="ECO:0000313" key="2">
    <source>
        <dbReference type="EMBL" id="GAA4306371.1"/>
    </source>
</evidence>
<gene>
    <name evidence="2" type="ORF">GCM10023086_24580</name>
</gene>
<evidence type="ECO:0000313" key="3">
    <source>
        <dbReference type="Proteomes" id="UP001501115"/>
    </source>
</evidence>
<organism evidence="2 3">
    <name type="scientific">Streptomyces venetus</name>
    <dbReference type="NCBI Taxonomy" id="1701086"/>
    <lineage>
        <taxon>Bacteria</taxon>
        <taxon>Bacillati</taxon>
        <taxon>Actinomycetota</taxon>
        <taxon>Actinomycetes</taxon>
        <taxon>Kitasatosporales</taxon>
        <taxon>Streptomycetaceae</taxon>
        <taxon>Streptomyces</taxon>
    </lineage>
</organism>
<dbReference type="EMBL" id="BAABET010000003">
    <property type="protein sequence ID" value="GAA4306371.1"/>
    <property type="molecule type" value="Genomic_DNA"/>
</dbReference>
<evidence type="ECO:0008006" key="4">
    <source>
        <dbReference type="Google" id="ProtNLM"/>
    </source>
</evidence>
<dbReference type="Proteomes" id="UP001501115">
    <property type="component" value="Unassembled WGS sequence"/>
</dbReference>
<sequence>MTGGNKSLWPERIAYLAGLAVMGVALLFLLGAGGVVVASVVGVLCVGMVAGGRSGVRAVRAGRWERPGTWLSLGVASVSTGVVGFAVSYLIGIFSGGLDVEETCVHGHGVRYDDAFREAHAEEFNRWFPLHSKCNEDFDLVPAWVNPAIVFFALLGAIGVVCLAAAVVTALRTRRDR</sequence>
<keyword evidence="1" id="KW-1133">Transmembrane helix</keyword>
<keyword evidence="1" id="KW-0812">Transmembrane</keyword>
<accession>A0ABP8FL69</accession>
<name>A0ABP8FL69_9ACTN</name>
<reference evidence="3" key="1">
    <citation type="journal article" date="2019" name="Int. J. Syst. Evol. Microbiol.">
        <title>The Global Catalogue of Microorganisms (GCM) 10K type strain sequencing project: providing services to taxonomists for standard genome sequencing and annotation.</title>
        <authorList>
            <consortium name="The Broad Institute Genomics Platform"/>
            <consortium name="The Broad Institute Genome Sequencing Center for Infectious Disease"/>
            <person name="Wu L."/>
            <person name="Ma J."/>
        </authorList>
    </citation>
    <scope>NUCLEOTIDE SEQUENCE [LARGE SCALE GENOMIC DNA]</scope>
    <source>
        <strain evidence="3">JCM 31290</strain>
    </source>
</reference>
<evidence type="ECO:0000256" key="1">
    <source>
        <dbReference type="SAM" id="Phobius"/>
    </source>
</evidence>